<comment type="caution">
    <text evidence="3">The sequence shown here is derived from an EMBL/GenBank/DDBJ whole genome shotgun (WGS) entry which is preliminary data.</text>
</comment>
<evidence type="ECO:0000313" key="4">
    <source>
        <dbReference type="Proteomes" id="UP000821866"/>
    </source>
</evidence>
<dbReference type="Gene3D" id="3.90.70.10">
    <property type="entry name" value="Cysteine proteinases"/>
    <property type="match status" value="1"/>
</dbReference>
<dbReference type="InterPro" id="IPR000668">
    <property type="entry name" value="Peptidase_C1A_C"/>
</dbReference>
<keyword evidence="4" id="KW-1185">Reference proteome</keyword>
<dbReference type="Proteomes" id="UP000821866">
    <property type="component" value="Chromosome 3"/>
</dbReference>
<accession>A0A9J6E5T9</accession>
<dbReference type="GO" id="GO:0006508">
    <property type="term" value="P:proteolysis"/>
    <property type="evidence" value="ECO:0007669"/>
    <property type="project" value="InterPro"/>
</dbReference>
<name>A0A9J6E5T9_RHIMP</name>
<dbReference type="EMBL" id="JABSTU010000005">
    <property type="protein sequence ID" value="KAH8029831.1"/>
    <property type="molecule type" value="Genomic_DNA"/>
</dbReference>
<proteinExistence type="inferred from homology"/>
<dbReference type="VEuPathDB" id="VectorBase:LOC119164972"/>
<evidence type="ECO:0000256" key="1">
    <source>
        <dbReference type="ARBA" id="ARBA00008455"/>
    </source>
</evidence>
<gene>
    <name evidence="3" type="ORF">HPB51_004866</name>
</gene>
<evidence type="ECO:0000259" key="2">
    <source>
        <dbReference type="Pfam" id="PF00112"/>
    </source>
</evidence>
<dbReference type="AlphaFoldDB" id="A0A9J6E5T9"/>
<dbReference type="InterPro" id="IPR013128">
    <property type="entry name" value="Peptidase_C1A"/>
</dbReference>
<dbReference type="GO" id="GO:0008234">
    <property type="term" value="F:cysteine-type peptidase activity"/>
    <property type="evidence" value="ECO:0007669"/>
    <property type="project" value="InterPro"/>
</dbReference>
<reference evidence="3" key="2">
    <citation type="submission" date="2021-09" db="EMBL/GenBank/DDBJ databases">
        <authorList>
            <person name="Jia N."/>
            <person name="Wang J."/>
            <person name="Shi W."/>
            <person name="Du L."/>
            <person name="Sun Y."/>
            <person name="Zhan W."/>
            <person name="Jiang J."/>
            <person name="Wang Q."/>
            <person name="Zhang B."/>
            <person name="Ji P."/>
            <person name="Sakyi L.B."/>
            <person name="Cui X."/>
            <person name="Yuan T."/>
            <person name="Jiang B."/>
            <person name="Yang W."/>
            <person name="Lam T.T.-Y."/>
            <person name="Chang Q."/>
            <person name="Ding S."/>
            <person name="Wang X."/>
            <person name="Zhu J."/>
            <person name="Ruan X."/>
            <person name="Zhao L."/>
            <person name="Wei J."/>
            <person name="Que T."/>
            <person name="Du C."/>
            <person name="Cheng J."/>
            <person name="Dai P."/>
            <person name="Han X."/>
            <person name="Huang E."/>
            <person name="Gao Y."/>
            <person name="Liu J."/>
            <person name="Shao H."/>
            <person name="Ye R."/>
            <person name="Li L."/>
            <person name="Wei W."/>
            <person name="Wang X."/>
            <person name="Wang C."/>
            <person name="Huo Q."/>
            <person name="Li W."/>
            <person name="Guo W."/>
            <person name="Chen H."/>
            <person name="Chen S."/>
            <person name="Zhou L."/>
            <person name="Zhou L."/>
            <person name="Ni X."/>
            <person name="Tian J."/>
            <person name="Zhou Y."/>
            <person name="Sheng Y."/>
            <person name="Liu T."/>
            <person name="Pan Y."/>
            <person name="Xia L."/>
            <person name="Li J."/>
            <person name="Zhao F."/>
            <person name="Cao W."/>
        </authorList>
    </citation>
    <scope>NUCLEOTIDE SEQUENCE</scope>
    <source>
        <strain evidence="3">Rmic-2018</strain>
        <tissue evidence="3">Larvae</tissue>
    </source>
</reference>
<dbReference type="PANTHER" id="PTHR12411">
    <property type="entry name" value="CYSTEINE PROTEASE FAMILY C1-RELATED"/>
    <property type="match status" value="1"/>
</dbReference>
<reference evidence="3" key="1">
    <citation type="journal article" date="2020" name="Cell">
        <title>Large-Scale Comparative Analyses of Tick Genomes Elucidate Their Genetic Diversity and Vector Capacities.</title>
        <authorList>
            <consortium name="Tick Genome and Microbiome Consortium (TIGMIC)"/>
            <person name="Jia N."/>
            <person name="Wang J."/>
            <person name="Shi W."/>
            <person name="Du L."/>
            <person name="Sun Y."/>
            <person name="Zhan W."/>
            <person name="Jiang J.F."/>
            <person name="Wang Q."/>
            <person name="Zhang B."/>
            <person name="Ji P."/>
            <person name="Bell-Sakyi L."/>
            <person name="Cui X.M."/>
            <person name="Yuan T.T."/>
            <person name="Jiang B.G."/>
            <person name="Yang W.F."/>
            <person name="Lam T.T."/>
            <person name="Chang Q.C."/>
            <person name="Ding S.J."/>
            <person name="Wang X.J."/>
            <person name="Zhu J.G."/>
            <person name="Ruan X.D."/>
            <person name="Zhao L."/>
            <person name="Wei J.T."/>
            <person name="Ye R.Z."/>
            <person name="Que T.C."/>
            <person name="Du C.H."/>
            <person name="Zhou Y.H."/>
            <person name="Cheng J.X."/>
            <person name="Dai P.F."/>
            <person name="Guo W.B."/>
            <person name="Han X.H."/>
            <person name="Huang E.J."/>
            <person name="Li L.F."/>
            <person name="Wei W."/>
            <person name="Gao Y.C."/>
            <person name="Liu J.Z."/>
            <person name="Shao H.Z."/>
            <person name="Wang X."/>
            <person name="Wang C.C."/>
            <person name="Yang T.C."/>
            <person name="Huo Q.B."/>
            <person name="Li W."/>
            <person name="Chen H.Y."/>
            <person name="Chen S.E."/>
            <person name="Zhou L.G."/>
            <person name="Ni X.B."/>
            <person name="Tian J.H."/>
            <person name="Sheng Y."/>
            <person name="Liu T."/>
            <person name="Pan Y.S."/>
            <person name="Xia L.Y."/>
            <person name="Li J."/>
            <person name="Zhao F."/>
            <person name="Cao W.C."/>
        </authorList>
    </citation>
    <scope>NUCLEOTIDE SEQUENCE</scope>
    <source>
        <strain evidence="3">Rmic-2018</strain>
    </source>
</reference>
<feature type="domain" description="Peptidase C1A papain C-terminal" evidence="2">
    <location>
        <begin position="5"/>
        <end position="113"/>
    </location>
</feature>
<sequence>MWRGRVPANEDDIIQEIYANGPVQALILVKEDFFLYRSGVYKIMRISETLPSEFRRSGWHSVSILGWGVDRSQYRPIKNWLCANSWGHGWGENGYFRIVRGEDESQIESFVLAVWG</sequence>
<dbReference type="SUPFAM" id="SSF54001">
    <property type="entry name" value="Cysteine proteinases"/>
    <property type="match status" value="1"/>
</dbReference>
<dbReference type="InterPro" id="IPR038765">
    <property type="entry name" value="Papain-like_cys_pep_sf"/>
</dbReference>
<comment type="similarity">
    <text evidence="1">Belongs to the peptidase C1 family.</text>
</comment>
<organism evidence="3 4">
    <name type="scientific">Rhipicephalus microplus</name>
    <name type="common">Cattle tick</name>
    <name type="synonym">Boophilus microplus</name>
    <dbReference type="NCBI Taxonomy" id="6941"/>
    <lineage>
        <taxon>Eukaryota</taxon>
        <taxon>Metazoa</taxon>
        <taxon>Ecdysozoa</taxon>
        <taxon>Arthropoda</taxon>
        <taxon>Chelicerata</taxon>
        <taxon>Arachnida</taxon>
        <taxon>Acari</taxon>
        <taxon>Parasitiformes</taxon>
        <taxon>Ixodida</taxon>
        <taxon>Ixodoidea</taxon>
        <taxon>Ixodidae</taxon>
        <taxon>Rhipicephalinae</taxon>
        <taxon>Rhipicephalus</taxon>
        <taxon>Boophilus</taxon>
    </lineage>
</organism>
<dbReference type="Pfam" id="PF00112">
    <property type="entry name" value="Peptidase_C1"/>
    <property type="match status" value="1"/>
</dbReference>
<protein>
    <recommendedName>
        <fullName evidence="2">Peptidase C1A papain C-terminal domain-containing protein</fullName>
    </recommendedName>
</protein>
<evidence type="ECO:0000313" key="3">
    <source>
        <dbReference type="EMBL" id="KAH8029831.1"/>
    </source>
</evidence>